<evidence type="ECO:0000313" key="1">
    <source>
        <dbReference type="EMBL" id="GFS29999.1"/>
    </source>
</evidence>
<comment type="caution">
    <text evidence="1">The sequence shown here is derived from an EMBL/GenBank/DDBJ whole genome shotgun (WGS) entry which is preliminary data.</text>
</comment>
<protein>
    <recommendedName>
        <fullName evidence="3">RNase H type-1 domain-containing protein</fullName>
    </recommendedName>
</protein>
<gene>
    <name evidence="1" type="ORF">Acr_00g0009630</name>
</gene>
<proteinExistence type="predicted"/>
<organism evidence="1 2">
    <name type="scientific">Actinidia rufa</name>
    <dbReference type="NCBI Taxonomy" id="165716"/>
    <lineage>
        <taxon>Eukaryota</taxon>
        <taxon>Viridiplantae</taxon>
        <taxon>Streptophyta</taxon>
        <taxon>Embryophyta</taxon>
        <taxon>Tracheophyta</taxon>
        <taxon>Spermatophyta</taxon>
        <taxon>Magnoliopsida</taxon>
        <taxon>eudicotyledons</taxon>
        <taxon>Gunneridae</taxon>
        <taxon>Pentapetalae</taxon>
        <taxon>asterids</taxon>
        <taxon>Ericales</taxon>
        <taxon>Actinidiaceae</taxon>
        <taxon>Actinidia</taxon>
    </lineage>
</organism>
<dbReference type="AlphaFoldDB" id="A0A7J0DAS7"/>
<reference evidence="2" key="1">
    <citation type="submission" date="2019-07" db="EMBL/GenBank/DDBJ databases">
        <title>De Novo Assembly of kiwifruit Actinidia rufa.</title>
        <authorList>
            <person name="Sugita-Konishi S."/>
            <person name="Sato K."/>
            <person name="Mori E."/>
            <person name="Abe Y."/>
            <person name="Kisaki G."/>
            <person name="Hamano K."/>
            <person name="Suezawa K."/>
            <person name="Otani M."/>
            <person name="Fukuda T."/>
            <person name="Manabe T."/>
            <person name="Gomi K."/>
            <person name="Tabuchi M."/>
            <person name="Akimitsu K."/>
            <person name="Kataoka I."/>
        </authorList>
    </citation>
    <scope>NUCLEOTIDE SEQUENCE [LARGE SCALE GENOMIC DNA]</scope>
    <source>
        <strain evidence="2">cv. Fuchu</strain>
    </source>
</reference>
<accession>A0A7J0DAS7</accession>
<dbReference type="Proteomes" id="UP000585474">
    <property type="component" value="Unassembled WGS sequence"/>
</dbReference>
<dbReference type="OrthoDB" id="1906820at2759"/>
<keyword evidence="2" id="KW-1185">Reference proteome</keyword>
<sequence>MFLQLVASNFLQFICLPNLFGALSRSWLIFCMARSVQHRVEVPVQSREYVVRKPPAHSMFKVNFDGAIFKGQNVSGVGVIIRDCIGEPIAALSERFLGFQMRTA</sequence>
<evidence type="ECO:0000313" key="2">
    <source>
        <dbReference type="Proteomes" id="UP000585474"/>
    </source>
</evidence>
<dbReference type="EMBL" id="BJWL01000104">
    <property type="protein sequence ID" value="GFS29999.1"/>
    <property type="molecule type" value="Genomic_DNA"/>
</dbReference>
<name>A0A7J0DAS7_9ERIC</name>
<evidence type="ECO:0008006" key="3">
    <source>
        <dbReference type="Google" id="ProtNLM"/>
    </source>
</evidence>